<dbReference type="Proteomes" id="UP001519460">
    <property type="component" value="Unassembled WGS sequence"/>
</dbReference>
<sequence>MRDARWLAIAKTSVKAFPTFTISQSIATKREKVGPDPFQRKRVAELRVLLRHPPARSRFVASQERNNMASPETASDVMAAATNPPPVPLERMSKEHSELWANEMTEIPRCDQMRVERSFCFVSSFSFIGLEL</sequence>
<reference evidence="2 3" key="1">
    <citation type="journal article" date="2023" name="Sci. Data">
        <title>Genome assembly of the Korean intertidal mud-creeper Batillaria attramentaria.</title>
        <authorList>
            <person name="Patra A.K."/>
            <person name="Ho P.T."/>
            <person name="Jun S."/>
            <person name="Lee S.J."/>
            <person name="Kim Y."/>
            <person name="Won Y.J."/>
        </authorList>
    </citation>
    <scope>NUCLEOTIDE SEQUENCE [LARGE SCALE GENOMIC DNA]</scope>
    <source>
        <tissue evidence="2">Foot muscle</tissue>
    </source>
</reference>
<dbReference type="AlphaFoldDB" id="A0ABD0JPM7"/>
<organism evidence="2 3">
    <name type="scientific">Batillaria attramentaria</name>
    <dbReference type="NCBI Taxonomy" id="370345"/>
    <lineage>
        <taxon>Eukaryota</taxon>
        <taxon>Metazoa</taxon>
        <taxon>Spiralia</taxon>
        <taxon>Lophotrochozoa</taxon>
        <taxon>Mollusca</taxon>
        <taxon>Gastropoda</taxon>
        <taxon>Caenogastropoda</taxon>
        <taxon>Sorbeoconcha</taxon>
        <taxon>Cerithioidea</taxon>
        <taxon>Batillariidae</taxon>
        <taxon>Batillaria</taxon>
    </lineage>
</organism>
<keyword evidence="3" id="KW-1185">Reference proteome</keyword>
<evidence type="ECO:0000256" key="1">
    <source>
        <dbReference type="SAM" id="MobiDB-lite"/>
    </source>
</evidence>
<gene>
    <name evidence="2" type="ORF">BaRGS_00031963</name>
</gene>
<evidence type="ECO:0000313" key="2">
    <source>
        <dbReference type="EMBL" id="KAK7476802.1"/>
    </source>
</evidence>
<accession>A0ABD0JPM7</accession>
<comment type="caution">
    <text evidence="2">The sequence shown here is derived from an EMBL/GenBank/DDBJ whole genome shotgun (WGS) entry which is preliminary data.</text>
</comment>
<protein>
    <submittedName>
        <fullName evidence="2">Uncharacterized protein</fullName>
    </submittedName>
</protein>
<dbReference type="EMBL" id="JACVVK020000365">
    <property type="protein sequence ID" value="KAK7476802.1"/>
    <property type="molecule type" value="Genomic_DNA"/>
</dbReference>
<proteinExistence type="predicted"/>
<feature type="compositionally biased region" description="Polar residues" evidence="1">
    <location>
        <begin position="63"/>
        <end position="73"/>
    </location>
</feature>
<name>A0ABD0JPM7_9CAEN</name>
<evidence type="ECO:0000313" key="3">
    <source>
        <dbReference type="Proteomes" id="UP001519460"/>
    </source>
</evidence>
<feature type="region of interest" description="Disordered" evidence="1">
    <location>
        <begin position="59"/>
        <end position="93"/>
    </location>
</feature>